<organism evidence="2">
    <name type="scientific">Arion vulgaris</name>
    <dbReference type="NCBI Taxonomy" id="1028688"/>
    <lineage>
        <taxon>Eukaryota</taxon>
        <taxon>Metazoa</taxon>
        <taxon>Spiralia</taxon>
        <taxon>Lophotrochozoa</taxon>
        <taxon>Mollusca</taxon>
        <taxon>Gastropoda</taxon>
        <taxon>Heterobranchia</taxon>
        <taxon>Euthyneura</taxon>
        <taxon>Panpulmonata</taxon>
        <taxon>Eupulmonata</taxon>
        <taxon>Stylommatophora</taxon>
        <taxon>Helicina</taxon>
        <taxon>Arionoidea</taxon>
        <taxon>Arionidae</taxon>
        <taxon>Arion</taxon>
    </lineage>
</organism>
<feature type="region of interest" description="Disordered" evidence="1">
    <location>
        <begin position="127"/>
        <end position="152"/>
    </location>
</feature>
<feature type="non-terminal residue" evidence="2">
    <location>
        <position position="152"/>
    </location>
</feature>
<dbReference type="EMBL" id="HACG01003381">
    <property type="protein sequence ID" value="CEK50246.1"/>
    <property type="molecule type" value="Transcribed_RNA"/>
</dbReference>
<evidence type="ECO:0000313" key="2">
    <source>
        <dbReference type="EMBL" id="CEK50246.1"/>
    </source>
</evidence>
<dbReference type="AlphaFoldDB" id="A0A0B6Y307"/>
<reference evidence="2" key="1">
    <citation type="submission" date="2014-12" db="EMBL/GenBank/DDBJ databases">
        <title>Insight into the proteome of Arion vulgaris.</title>
        <authorList>
            <person name="Aradska J."/>
            <person name="Bulat T."/>
            <person name="Smidak R."/>
            <person name="Sarate P."/>
            <person name="Gangsoo J."/>
            <person name="Sialana F."/>
            <person name="Bilban M."/>
            <person name="Lubec G."/>
        </authorList>
    </citation>
    <scope>NUCLEOTIDE SEQUENCE</scope>
    <source>
        <tissue evidence="2">Skin</tissue>
    </source>
</reference>
<name>A0A0B6Y307_9EUPU</name>
<dbReference type="PANTHER" id="PTHR33504:SF2">
    <property type="entry name" value="PROTEIN MFI"/>
    <property type="match status" value="1"/>
</dbReference>
<protein>
    <submittedName>
        <fullName evidence="2">Uncharacterized protein</fullName>
    </submittedName>
</protein>
<evidence type="ECO:0000256" key="1">
    <source>
        <dbReference type="SAM" id="MobiDB-lite"/>
    </source>
</evidence>
<sequence length="152" mass="17467">KIDKFDHSRLQRKRDVERQKKHRKIEWMKKMYKEGMLKAKTDDKEVLHLVDGAVAGMIATVNAQGPEALEDWEVDELLDWTTGLNFDDYRDTWTALATSASSQKLIEDRMKLSLNIFYPNERTDSSELSHYASAQQSQVTSVTVNSTDSSKP</sequence>
<proteinExistence type="predicted"/>
<feature type="non-terminal residue" evidence="2">
    <location>
        <position position="1"/>
    </location>
</feature>
<feature type="compositionally biased region" description="Low complexity" evidence="1">
    <location>
        <begin position="133"/>
        <end position="152"/>
    </location>
</feature>
<accession>A0A0B6Y307</accession>
<gene>
    <name evidence="2" type="primary">ORF10221</name>
</gene>
<dbReference type="PANTHER" id="PTHR33504">
    <property type="entry name" value="NADH DEHYDROGENASE (UBIQUINONE) 1 BETA SUBCOMPLEX, 4"/>
    <property type="match status" value="1"/>
</dbReference>